<evidence type="ECO:0000313" key="5">
    <source>
        <dbReference type="Proteomes" id="UP000695562"/>
    </source>
</evidence>
<dbReference type="Proteomes" id="UP000695562">
    <property type="component" value="Unassembled WGS sequence"/>
</dbReference>
<proteinExistence type="predicted"/>
<organism evidence="4 5">
    <name type="scientific">Polysphondylium violaceum</name>
    <dbReference type="NCBI Taxonomy" id="133409"/>
    <lineage>
        <taxon>Eukaryota</taxon>
        <taxon>Amoebozoa</taxon>
        <taxon>Evosea</taxon>
        <taxon>Eumycetozoa</taxon>
        <taxon>Dictyostelia</taxon>
        <taxon>Dictyosteliales</taxon>
        <taxon>Dictyosteliaceae</taxon>
        <taxon>Polysphondylium</taxon>
    </lineage>
</organism>
<dbReference type="GO" id="GO:0007165">
    <property type="term" value="P:signal transduction"/>
    <property type="evidence" value="ECO:0007669"/>
    <property type="project" value="InterPro"/>
</dbReference>
<dbReference type="SUPFAM" id="SSF48350">
    <property type="entry name" value="GTPase activation domain, GAP"/>
    <property type="match status" value="1"/>
</dbReference>
<dbReference type="InterPro" id="IPR053019">
    <property type="entry name" value="GATA_zinc_finger"/>
</dbReference>
<comment type="caution">
    <text evidence="4">The sequence shown here is derived from an EMBL/GenBank/DDBJ whole genome shotgun (WGS) entry which is preliminary data.</text>
</comment>
<name>A0A8J4Q3A1_9MYCE</name>
<evidence type="ECO:0000313" key="4">
    <source>
        <dbReference type="EMBL" id="KAF2077935.1"/>
    </source>
</evidence>
<dbReference type="PANTHER" id="PTHR23353:SF23">
    <property type="entry name" value="PROTEIN HAIRLESS"/>
    <property type="match status" value="1"/>
</dbReference>
<dbReference type="InterPro" id="IPR000198">
    <property type="entry name" value="RhoGAP_dom"/>
</dbReference>
<accession>A0A8J4Q3A1</accession>
<feature type="domain" description="Rho-GAP" evidence="3">
    <location>
        <begin position="680"/>
        <end position="845"/>
    </location>
</feature>
<evidence type="ECO:0000256" key="1">
    <source>
        <dbReference type="SAM" id="Coils"/>
    </source>
</evidence>
<dbReference type="PANTHER" id="PTHR23353">
    <property type="entry name" value="RAB-GAP/TBC-RELATED"/>
    <property type="match status" value="1"/>
</dbReference>
<dbReference type="OrthoDB" id="20470at2759"/>
<gene>
    <name evidence="4" type="ORF">CYY_000736</name>
</gene>
<dbReference type="EMBL" id="AJWJ01000015">
    <property type="protein sequence ID" value="KAF2077935.1"/>
    <property type="molecule type" value="Genomic_DNA"/>
</dbReference>
<evidence type="ECO:0000256" key="2">
    <source>
        <dbReference type="SAM" id="MobiDB-lite"/>
    </source>
</evidence>
<keyword evidence="1" id="KW-0175">Coiled coil</keyword>
<feature type="region of interest" description="Disordered" evidence="2">
    <location>
        <begin position="81"/>
        <end position="106"/>
    </location>
</feature>
<reference evidence="4" key="1">
    <citation type="submission" date="2020-01" db="EMBL/GenBank/DDBJ databases">
        <title>Development of genomics and gene disruption for Polysphondylium violaceum indicates a role for the polyketide synthase stlB in stalk morphogenesis.</title>
        <authorList>
            <person name="Narita B."/>
            <person name="Kawabe Y."/>
            <person name="Kin K."/>
            <person name="Saito T."/>
            <person name="Gibbs R."/>
            <person name="Kuspa A."/>
            <person name="Muzny D."/>
            <person name="Queller D."/>
            <person name="Richards S."/>
            <person name="Strassman J."/>
            <person name="Sucgang R."/>
            <person name="Worley K."/>
            <person name="Schaap P."/>
        </authorList>
    </citation>
    <scope>NUCLEOTIDE SEQUENCE</scope>
    <source>
        <strain evidence="4">QSvi11</strain>
    </source>
</reference>
<feature type="region of interest" description="Disordered" evidence="2">
    <location>
        <begin position="130"/>
        <end position="209"/>
    </location>
</feature>
<feature type="coiled-coil region" evidence="1">
    <location>
        <begin position="391"/>
        <end position="418"/>
    </location>
</feature>
<keyword evidence="5" id="KW-1185">Reference proteome</keyword>
<sequence length="845" mass="96348">MENSALVMDGSKINTLHKNDIKSNHLIDEISDLREVLRKSVIGPNININDYIDGADFSQLEDDDEDWLIKQHLKIKKEKDLTNSKSNSSLSNIINSYNSRQNGSEKNLDVDKDIESLMNSLNSLENNQVNISNHYNNSNNNGNNSNNGNNTVDKGKKKKKILMLKNPKQQPTTTTTTTTSSPSSSSYNYSPISSPVQQHHNQQHQSTLSPQTPKIFHQKKRFEQEQSSPHQYPASVAKNSSPIVLNGINNQQHHHQQQHQQQQSFNLKKEQLNSLAQNLNLNISQYHNEEELNQKISEVLLTAKYRIERIQFKNRVLLTSHLHNLSSEIHQLLEKRITKKQVNIELKQNAKIVGDCDLVSSTILNFLQDLLSQKLSIDESIDAFSKKKKLRSKESKQIEDFEKKKRKVESAIAFLNIEKRSVRELRDRFVSVCNEVTRLYEAINVVERDLSKWDIELERIYSQIREGYYSDYFKIHPLFQSCSQRIKDHYHIKQDLVRELARREAARIASEIYISGIIQILDCGHDLITDERMVDVARVRGLEHQVHMLYHALHDQQAEKFSLLHSMYLQDINQKSNDIGVPSSASSSASSSTFVPSPNNHNMKSSSVLDNTSNSIGNNTPTATSNQNTPVTKSNINISGNNILKNSQDTIMKQQQQQQQQITKDHINQKSSVVMESLIKNYESLFPNLNMRGPSKSALILKTSSYLDNIADLSADVLIKSAEIAKDKESKIYSESLKVNGNTMQPEHVDVYMTSELLKHFFKTIEPIFVTDSFINTWVSIAKCENEHERVVGIENMLRTLNDEKKAILGSLIKLLNRVASRSSPSNQYIPLLAQAFTCLILGIK</sequence>
<feature type="compositionally biased region" description="Polar residues" evidence="2">
    <location>
        <begin position="593"/>
        <end position="636"/>
    </location>
</feature>
<feature type="compositionally biased region" description="Low complexity" evidence="2">
    <location>
        <begin position="130"/>
        <end position="152"/>
    </location>
</feature>
<dbReference type="AlphaFoldDB" id="A0A8J4Q3A1"/>
<evidence type="ECO:0000259" key="3">
    <source>
        <dbReference type="PROSITE" id="PS50238"/>
    </source>
</evidence>
<feature type="compositionally biased region" description="Polar residues" evidence="2">
    <location>
        <begin position="196"/>
        <end position="209"/>
    </location>
</feature>
<feature type="compositionally biased region" description="Low complexity" evidence="2">
    <location>
        <begin position="583"/>
        <end position="592"/>
    </location>
</feature>
<dbReference type="PROSITE" id="PS50238">
    <property type="entry name" value="RHOGAP"/>
    <property type="match status" value="1"/>
</dbReference>
<dbReference type="InterPro" id="IPR008936">
    <property type="entry name" value="Rho_GTPase_activation_prot"/>
</dbReference>
<feature type="region of interest" description="Disordered" evidence="2">
    <location>
        <begin position="579"/>
        <end position="636"/>
    </location>
</feature>
<feature type="compositionally biased region" description="Low complexity" evidence="2">
    <location>
        <begin position="83"/>
        <end position="99"/>
    </location>
</feature>
<feature type="compositionally biased region" description="Low complexity" evidence="2">
    <location>
        <begin position="163"/>
        <end position="195"/>
    </location>
</feature>
<protein>
    <recommendedName>
        <fullName evidence="3">Rho-GAP domain-containing protein</fullName>
    </recommendedName>
</protein>
<dbReference type="Pfam" id="PF00620">
    <property type="entry name" value="RhoGAP"/>
    <property type="match status" value="1"/>
</dbReference>
<dbReference type="Gene3D" id="1.10.555.10">
    <property type="entry name" value="Rho GTPase activation protein"/>
    <property type="match status" value="1"/>
</dbReference>